<dbReference type="AlphaFoldDB" id="J4GN70"/>
<dbReference type="SUPFAM" id="SSF48264">
    <property type="entry name" value="Cytochrome P450"/>
    <property type="match status" value="1"/>
</dbReference>
<dbReference type="Proteomes" id="UP000006352">
    <property type="component" value="Unassembled WGS sequence"/>
</dbReference>
<keyword evidence="10" id="KW-1185">Reference proteome</keyword>
<dbReference type="STRING" id="599839.J4GN70"/>
<dbReference type="InterPro" id="IPR002401">
    <property type="entry name" value="Cyt_P450_E_grp-I"/>
</dbReference>
<feature type="chain" id="PRO_5003778461" description="Cytochrome P450" evidence="8">
    <location>
        <begin position="20"/>
        <end position="502"/>
    </location>
</feature>
<dbReference type="HOGENOM" id="CLU_022195_0_2_1"/>
<dbReference type="InParanoid" id="J4GN70"/>
<dbReference type="Gene3D" id="1.10.630.10">
    <property type="entry name" value="Cytochrome P450"/>
    <property type="match status" value="1"/>
</dbReference>
<evidence type="ECO:0000313" key="9">
    <source>
        <dbReference type="EMBL" id="CCM00875.1"/>
    </source>
</evidence>
<keyword evidence="6 7" id="KW-0349">Heme</keyword>
<dbReference type="InterPro" id="IPR001128">
    <property type="entry name" value="Cyt_P450"/>
</dbReference>
<evidence type="ECO:0000256" key="6">
    <source>
        <dbReference type="PIRSR" id="PIRSR602401-1"/>
    </source>
</evidence>
<dbReference type="PRINTS" id="PR00463">
    <property type="entry name" value="EP450I"/>
</dbReference>
<dbReference type="InterPro" id="IPR017972">
    <property type="entry name" value="Cyt_P450_CS"/>
</dbReference>
<comment type="similarity">
    <text evidence="2 7">Belongs to the cytochrome P450 family.</text>
</comment>
<dbReference type="CDD" id="cd11041">
    <property type="entry name" value="CYP503A1-like"/>
    <property type="match status" value="1"/>
</dbReference>
<keyword evidence="4 7" id="KW-0560">Oxidoreductase</keyword>
<evidence type="ECO:0000256" key="4">
    <source>
        <dbReference type="ARBA" id="ARBA00023002"/>
    </source>
</evidence>
<reference evidence="9 10" key="1">
    <citation type="journal article" date="2012" name="Appl. Environ. Microbiol.">
        <title>Short-read sequencing for genomic analysis of the brown rot fungus Fibroporia radiculosa.</title>
        <authorList>
            <person name="Tang J.D."/>
            <person name="Perkins A.D."/>
            <person name="Sonstegard T.S."/>
            <person name="Schroeder S.G."/>
            <person name="Burgess S.C."/>
            <person name="Diehl S.V."/>
        </authorList>
    </citation>
    <scope>NUCLEOTIDE SEQUENCE [LARGE SCALE GENOMIC DNA]</scope>
    <source>
        <strain evidence="9 10">TFFH 294</strain>
    </source>
</reference>
<evidence type="ECO:0000256" key="2">
    <source>
        <dbReference type="ARBA" id="ARBA00010617"/>
    </source>
</evidence>
<dbReference type="GeneID" id="24095786"/>
<dbReference type="PANTHER" id="PTHR46206">
    <property type="entry name" value="CYTOCHROME P450"/>
    <property type="match status" value="1"/>
</dbReference>
<keyword evidence="3 6" id="KW-0479">Metal-binding</keyword>
<dbReference type="EMBL" id="HE797009">
    <property type="protein sequence ID" value="CCM00875.1"/>
    <property type="molecule type" value="Genomic_DNA"/>
</dbReference>
<accession>J4GN70</accession>
<dbReference type="RefSeq" id="XP_012180158.1">
    <property type="nucleotide sequence ID" value="XM_012324768.1"/>
</dbReference>
<feature type="binding site" description="axial binding residue" evidence="6">
    <location>
        <position position="442"/>
    </location>
    <ligand>
        <name>heme</name>
        <dbReference type="ChEBI" id="CHEBI:30413"/>
    </ligand>
    <ligandPart>
        <name>Fe</name>
        <dbReference type="ChEBI" id="CHEBI:18248"/>
    </ligandPart>
</feature>
<evidence type="ECO:0000256" key="7">
    <source>
        <dbReference type="RuleBase" id="RU000461"/>
    </source>
</evidence>
<sequence length="502" mass="56641">MASAAAILCALLLIAFVRAVVQRKTDPIYRIPTVGGSSAPLLSYRTAFNFLLHAKHLIQEGYSKYPIFKVAMFNQWIVVVSGAELNEELRRIPDEDMSFFEAAEELVQAKYTIAPERHESHLTAIRNQLTRNISLVLPDMIDEITTTLKELVPAKGDGKSPWNKWVAVPALESVRSIVMRTTNRIFVGLPLCRDPEYIEIVTTYLDGVMKGCAILFLLPGFLKPFVGPILPWVKRSIRRLYPVLAPTVKERIRQLEEHKKTSEDLTMWTLEEMADFKQRDPIEILTQCTLSSNAVALHTTSLTMAHALYDLAAHPEYIKPLREEIESAIKQEGWTKAAMGKMWKVDSFLKESSRVHGVTVFSLMRKAVRDLTLSNGTSIPAGCFVTATTTSTHMDGELYDRPEAFEPFRFSDKRAQENEKTKNHFVTTSSGFLLFGHGKHACPGRFFAASQLKLILIITVLSYDIKFADGKRPENELMATTIFPSRSAKMMFRLRQDAPVAL</sequence>
<evidence type="ECO:0000256" key="5">
    <source>
        <dbReference type="ARBA" id="ARBA00023004"/>
    </source>
</evidence>
<keyword evidence="5 6" id="KW-0408">Iron</keyword>
<evidence type="ECO:0000256" key="8">
    <source>
        <dbReference type="SAM" id="SignalP"/>
    </source>
</evidence>
<evidence type="ECO:0000313" key="10">
    <source>
        <dbReference type="Proteomes" id="UP000006352"/>
    </source>
</evidence>
<dbReference type="Pfam" id="PF00067">
    <property type="entry name" value="p450"/>
    <property type="match status" value="1"/>
</dbReference>
<dbReference type="GO" id="GO:0016705">
    <property type="term" value="F:oxidoreductase activity, acting on paired donors, with incorporation or reduction of molecular oxygen"/>
    <property type="evidence" value="ECO:0007669"/>
    <property type="project" value="InterPro"/>
</dbReference>
<protein>
    <recommendedName>
        <fullName evidence="11">Cytochrome P450</fullName>
    </recommendedName>
</protein>
<evidence type="ECO:0008006" key="11">
    <source>
        <dbReference type="Google" id="ProtNLM"/>
    </source>
</evidence>
<dbReference type="InterPro" id="IPR036396">
    <property type="entry name" value="Cyt_P450_sf"/>
</dbReference>
<dbReference type="OrthoDB" id="1844152at2759"/>
<dbReference type="GO" id="GO:0004497">
    <property type="term" value="F:monooxygenase activity"/>
    <property type="evidence" value="ECO:0007669"/>
    <property type="project" value="UniProtKB-KW"/>
</dbReference>
<comment type="cofactor">
    <cofactor evidence="1 6">
        <name>heme</name>
        <dbReference type="ChEBI" id="CHEBI:30413"/>
    </cofactor>
</comment>
<proteinExistence type="inferred from homology"/>
<feature type="signal peptide" evidence="8">
    <location>
        <begin position="1"/>
        <end position="19"/>
    </location>
</feature>
<name>J4GN70_9APHY</name>
<evidence type="ECO:0000256" key="1">
    <source>
        <dbReference type="ARBA" id="ARBA00001971"/>
    </source>
</evidence>
<keyword evidence="8" id="KW-0732">Signal</keyword>
<gene>
    <name evidence="9" type="ORF">FIBRA_02921</name>
</gene>
<dbReference type="PROSITE" id="PS00086">
    <property type="entry name" value="CYTOCHROME_P450"/>
    <property type="match status" value="1"/>
</dbReference>
<organism evidence="9 10">
    <name type="scientific">Fibroporia radiculosa</name>
    <dbReference type="NCBI Taxonomy" id="599839"/>
    <lineage>
        <taxon>Eukaryota</taxon>
        <taxon>Fungi</taxon>
        <taxon>Dikarya</taxon>
        <taxon>Basidiomycota</taxon>
        <taxon>Agaricomycotina</taxon>
        <taxon>Agaricomycetes</taxon>
        <taxon>Polyporales</taxon>
        <taxon>Fibroporiaceae</taxon>
        <taxon>Fibroporia</taxon>
    </lineage>
</organism>
<dbReference type="GO" id="GO:0005506">
    <property type="term" value="F:iron ion binding"/>
    <property type="evidence" value="ECO:0007669"/>
    <property type="project" value="InterPro"/>
</dbReference>
<dbReference type="GO" id="GO:0020037">
    <property type="term" value="F:heme binding"/>
    <property type="evidence" value="ECO:0007669"/>
    <property type="project" value="InterPro"/>
</dbReference>
<keyword evidence="7" id="KW-0503">Monooxygenase</keyword>
<evidence type="ECO:0000256" key="3">
    <source>
        <dbReference type="ARBA" id="ARBA00022723"/>
    </source>
</evidence>